<keyword evidence="1" id="KW-0812">Transmembrane</keyword>
<feature type="domain" description="CBU-0592-like" evidence="2">
    <location>
        <begin position="22"/>
        <end position="92"/>
    </location>
</feature>
<dbReference type="PATRIC" id="fig|435830.3.peg.752"/>
<dbReference type="eggNOG" id="ENOG50339N0">
    <property type="taxonomic scope" value="Bacteria"/>
</dbReference>
<evidence type="ECO:0000256" key="1">
    <source>
        <dbReference type="SAM" id="Phobius"/>
    </source>
</evidence>
<keyword evidence="1" id="KW-1133">Transmembrane helix</keyword>
<name>G9PEV5_9ACTO</name>
<proteinExistence type="predicted"/>
<keyword evidence="4" id="KW-1185">Reference proteome</keyword>
<dbReference type="Pfam" id="PF26604">
    <property type="entry name" value="CBU_0592"/>
    <property type="match status" value="1"/>
</dbReference>
<dbReference type="STRING" id="435830.HMPREF0045_00779"/>
<evidence type="ECO:0000313" key="3">
    <source>
        <dbReference type="EMBL" id="EHM88566.1"/>
    </source>
</evidence>
<dbReference type="Proteomes" id="UP000003822">
    <property type="component" value="Unassembled WGS sequence"/>
</dbReference>
<accession>G9PEV5</accession>
<evidence type="ECO:0000259" key="2">
    <source>
        <dbReference type="Pfam" id="PF26604"/>
    </source>
</evidence>
<reference evidence="3 4" key="1">
    <citation type="submission" date="2011-10" db="EMBL/GenBank/DDBJ databases">
        <title>The Genome Sequence of Actinomyces graevenitzii C83.</title>
        <authorList>
            <consortium name="The Broad Institute Genome Sequencing Platform"/>
            <consortium name="The Broad Institute Genome Sequencing Center for Infectious Disease"/>
            <person name="Earl A."/>
            <person name="Ward D."/>
            <person name="Feldgarden M."/>
            <person name="Gevers D."/>
            <person name="Sibley C.D."/>
            <person name="Field T.R."/>
            <person name="Grinwis M."/>
            <person name="Eshaghurshan C.S."/>
            <person name="Surette M.G."/>
            <person name="Young S.K."/>
            <person name="Zeng Q."/>
            <person name="Gargeya S."/>
            <person name="Fitzgerald M."/>
            <person name="Haas B."/>
            <person name="Abouelleil A."/>
            <person name="Alvarado L."/>
            <person name="Arachchi H.M."/>
            <person name="Berlin A."/>
            <person name="Brown A."/>
            <person name="Chapman S.B."/>
            <person name="Chen Z."/>
            <person name="Dunbar C."/>
            <person name="Freedman E."/>
            <person name="Gearin G."/>
            <person name="Goldberg J."/>
            <person name="Griggs A."/>
            <person name="Gujja S."/>
            <person name="Heiman D."/>
            <person name="Howarth C."/>
            <person name="Larson L."/>
            <person name="Lui A."/>
            <person name="MacDonald P.J.P."/>
            <person name="Montmayeur A."/>
            <person name="Murphy C."/>
            <person name="Neiman D."/>
            <person name="Pearson M."/>
            <person name="Priest M."/>
            <person name="Roberts A."/>
            <person name="Saif S."/>
            <person name="Shea T."/>
            <person name="Shenoy N."/>
            <person name="Sisk P."/>
            <person name="Stolte C."/>
            <person name="Sykes S."/>
            <person name="Wortman J."/>
            <person name="Nusbaum C."/>
            <person name="Birren B."/>
        </authorList>
    </citation>
    <scope>NUCLEOTIDE SEQUENCE [LARGE SCALE GENOMIC DNA]</scope>
    <source>
        <strain evidence="3 4">C83</strain>
    </source>
</reference>
<feature type="transmembrane region" description="Helical" evidence="1">
    <location>
        <begin position="19"/>
        <end position="39"/>
    </location>
</feature>
<dbReference type="AlphaFoldDB" id="G9PEV5"/>
<organism evidence="3 4">
    <name type="scientific">Actinomyces graevenitzii C83</name>
    <dbReference type="NCBI Taxonomy" id="435830"/>
    <lineage>
        <taxon>Bacteria</taxon>
        <taxon>Bacillati</taxon>
        <taxon>Actinomycetota</taxon>
        <taxon>Actinomycetes</taxon>
        <taxon>Actinomycetales</taxon>
        <taxon>Actinomycetaceae</taxon>
        <taxon>Actinomyces</taxon>
    </lineage>
</organism>
<dbReference type="InterPro" id="IPR058058">
    <property type="entry name" value="CBU_0592-like"/>
</dbReference>
<protein>
    <recommendedName>
        <fullName evidence="2">CBU-0592-like domain-containing protein</fullName>
    </recommendedName>
</protein>
<dbReference type="NCBIfam" id="NF047864">
    <property type="entry name" value="CBU_0592_membra"/>
    <property type="match status" value="1"/>
</dbReference>
<dbReference type="EMBL" id="ACRN01000004">
    <property type="protein sequence ID" value="EHM88566.1"/>
    <property type="molecule type" value="Genomic_DNA"/>
</dbReference>
<feature type="transmembrane region" description="Helical" evidence="1">
    <location>
        <begin position="77"/>
        <end position="96"/>
    </location>
</feature>
<evidence type="ECO:0000313" key="4">
    <source>
        <dbReference type="Proteomes" id="UP000003822"/>
    </source>
</evidence>
<gene>
    <name evidence="3" type="ORF">HMPREF0045_00779</name>
</gene>
<sequence length="121" mass="13189">MIFILKARKNICVTSLVDISVAVIGWIGSLALVAAYFLVARGVWAGDSLKYNALNMSGAILLIINCAYVNAWPSAVANLFFLAVGVYTVITVKRAYMKQLAKRQAAKLRRRNSELDLPVAA</sequence>
<dbReference type="HOGENOM" id="CLU_160077_0_0_11"/>
<comment type="caution">
    <text evidence="3">The sequence shown here is derived from an EMBL/GenBank/DDBJ whole genome shotgun (WGS) entry which is preliminary data.</text>
</comment>
<keyword evidence="1" id="KW-0472">Membrane</keyword>